<evidence type="ECO:0000256" key="1">
    <source>
        <dbReference type="SAM" id="MobiDB-lite"/>
    </source>
</evidence>
<evidence type="ECO:0000313" key="3">
    <source>
        <dbReference type="Proteomes" id="UP000019377"/>
    </source>
</evidence>
<gene>
    <name evidence="2" type="ORF">PSEUBRA_SCAF14g01543</name>
</gene>
<feature type="compositionally biased region" description="Low complexity" evidence="1">
    <location>
        <begin position="206"/>
        <end position="248"/>
    </location>
</feature>
<feature type="region of interest" description="Disordered" evidence="1">
    <location>
        <begin position="206"/>
        <end position="251"/>
    </location>
</feature>
<name>V5ETY3_KALBG</name>
<protein>
    <submittedName>
        <fullName evidence="2">Uncharacterized protein</fullName>
    </submittedName>
</protein>
<dbReference type="AlphaFoldDB" id="V5ETY3"/>
<dbReference type="OMA" id="WISHHSE"/>
<dbReference type="OrthoDB" id="3364905at2759"/>
<dbReference type="RefSeq" id="XP_016293779.1">
    <property type="nucleotide sequence ID" value="XM_016434729.1"/>
</dbReference>
<reference evidence="3" key="1">
    <citation type="journal article" date="2013" name="Genome Announc.">
        <title>Draft genome sequence of Pseudozyma brasiliensis sp. nov. strain GHG001, a high producer of endo-1,4-xylanase isolated from an insect pest of sugarcane.</title>
        <authorList>
            <person name="Oliveira J.V.D.C."/>
            <person name="dos Santos R.A.C."/>
            <person name="Borges T.A."/>
            <person name="Riano-Pachon D.M."/>
            <person name="Goldman G.H."/>
        </authorList>
    </citation>
    <scope>NUCLEOTIDE SEQUENCE [LARGE SCALE GENOMIC DNA]</scope>
    <source>
        <strain evidence="3">GHG001</strain>
    </source>
</reference>
<dbReference type="HOGENOM" id="CLU_754647_0_0_1"/>
<proteinExistence type="predicted"/>
<dbReference type="Proteomes" id="UP000019377">
    <property type="component" value="Unassembled WGS sequence"/>
</dbReference>
<organism evidence="2 3">
    <name type="scientific">Kalmanozyma brasiliensis (strain GHG001)</name>
    <name type="common">Yeast</name>
    <name type="synonym">Pseudozyma brasiliensis</name>
    <dbReference type="NCBI Taxonomy" id="1365824"/>
    <lineage>
        <taxon>Eukaryota</taxon>
        <taxon>Fungi</taxon>
        <taxon>Dikarya</taxon>
        <taxon>Basidiomycota</taxon>
        <taxon>Ustilaginomycotina</taxon>
        <taxon>Ustilaginomycetes</taxon>
        <taxon>Ustilaginales</taxon>
        <taxon>Ustilaginaceae</taxon>
        <taxon>Kalmanozyma</taxon>
    </lineage>
</organism>
<dbReference type="GeneID" id="27417336"/>
<dbReference type="eggNOG" id="ENOG502SEMH">
    <property type="taxonomic scope" value="Eukaryota"/>
</dbReference>
<evidence type="ECO:0000313" key="2">
    <source>
        <dbReference type="EMBL" id="EST08790.1"/>
    </source>
</evidence>
<keyword evidence="3" id="KW-1185">Reference proteome</keyword>
<feature type="region of interest" description="Disordered" evidence="1">
    <location>
        <begin position="78"/>
        <end position="114"/>
    </location>
</feature>
<accession>V5ETY3</accession>
<dbReference type="EMBL" id="KI545856">
    <property type="protein sequence ID" value="EST08790.1"/>
    <property type="molecule type" value="Genomic_DNA"/>
</dbReference>
<sequence>MDPAFSLADELDLQRQHDNEEGELQFHPGLDQYDHYGHDFASGSTLEDEFAHAGPSTSHFGATSLDSELEGLHLRGHGTDLASELGGGGGGGSLADELDPSFTPEAMSRHASSAYEDTQPLAMEVSAPTLVVAPSEETLAQTEGFVSQLSLLSATTPGGEGDTAQLEAVATRYLTLLSQCTAEREAQLRELRELERRLDRDLPAFSLPSTSSFTSMPSTSSWASDLSSPPSGHRTSASISTISSDSTLTPPPSTVNLPLVESAAFAPLYTATGSLVGSLTTIHEHTQVTRATSADAARKLKTVRGLVDKWKSDVESVGESEAWIASQTAERGRGGSWVREQVDWCRGRIEEVECRARVLLTPVSLAG</sequence>